<accession>A0A8K1GKA5</accession>
<proteinExistence type="predicted"/>
<comment type="caution">
    <text evidence="2">The sequence shown here is derived from an EMBL/GenBank/DDBJ whole genome shotgun (WGS) entry which is preliminary data.</text>
</comment>
<evidence type="ECO:0000256" key="1">
    <source>
        <dbReference type="SAM" id="MobiDB-lite"/>
    </source>
</evidence>
<gene>
    <name evidence="2" type="ORF">HGM15179_007855</name>
</gene>
<dbReference type="EMBL" id="SWJQ01000192">
    <property type="protein sequence ID" value="TRZ19254.1"/>
    <property type="molecule type" value="Genomic_DNA"/>
</dbReference>
<feature type="compositionally biased region" description="Basic and acidic residues" evidence="1">
    <location>
        <begin position="25"/>
        <end position="49"/>
    </location>
</feature>
<keyword evidence="3" id="KW-1185">Reference proteome</keyword>
<dbReference type="Proteomes" id="UP000796761">
    <property type="component" value="Unassembled WGS sequence"/>
</dbReference>
<evidence type="ECO:0000313" key="2">
    <source>
        <dbReference type="EMBL" id="TRZ19254.1"/>
    </source>
</evidence>
<protein>
    <submittedName>
        <fullName evidence="2">Uncharacterized protein</fullName>
    </submittedName>
</protein>
<feature type="region of interest" description="Disordered" evidence="1">
    <location>
        <begin position="1"/>
        <end position="142"/>
    </location>
</feature>
<evidence type="ECO:0000313" key="3">
    <source>
        <dbReference type="Proteomes" id="UP000796761"/>
    </source>
</evidence>
<sequence>MLNPAARLQGGAGANSTQAFPKIQIKPEKEKLSASNKRTWEQSSSREEVVEFEGWDPGEGICGTAGYICEERRGEERRGEERRGEERRGEERRGEERRGEERRGEERRGEERRGEERRGEERRGEERRGEERRGEEIFSFTP</sequence>
<organism evidence="2 3">
    <name type="scientific">Zosterops borbonicus</name>
    <dbReference type="NCBI Taxonomy" id="364589"/>
    <lineage>
        <taxon>Eukaryota</taxon>
        <taxon>Metazoa</taxon>
        <taxon>Chordata</taxon>
        <taxon>Craniata</taxon>
        <taxon>Vertebrata</taxon>
        <taxon>Euteleostomi</taxon>
        <taxon>Archelosauria</taxon>
        <taxon>Archosauria</taxon>
        <taxon>Dinosauria</taxon>
        <taxon>Saurischia</taxon>
        <taxon>Theropoda</taxon>
        <taxon>Coelurosauria</taxon>
        <taxon>Aves</taxon>
        <taxon>Neognathae</taxon>
        <taxon>Neoaves</taxon>
        <taxon>Telluraves</taxon>
        <taxon>Australaves</taxon>
        <taxon>Passeriformes</taxon>
        <taxon>Sylvioidea</taxon>
        <taxon>Zosteropidae</taxon>
        <taxon>Zosterops</taxon>
    </lineage>
</organism>
<name>A0A8K1GKA5_9PASS</name>
<feature type="compositionally biased region" description="Basic and acidic residues" evidence="1">
    <location>
        <begin position="69"/>
        <end position="136"/>
    </location>
</feature>
<reference evidence="2" key="1">
    <citation type="submission" date="2019-04" db="EMBL/GenBank/DDBJ databases">
        <title>Genome assembly of Zosterops borbonicus 15179.</title>
        <authorList>
            <person name="Leroy T."/>
            <person name="Anselmetti Y."/>
            <person name="Tilak M.-K."/>
            <person name="Nabholz B."/>
        </authorList>
    </citation>
    <scope>NUCLEOTIDE SEQUENCE</scope>
    <source>
        <strain evidence="2">HGM_15179</strain>
        <tissue evidence="2">Muscle</tissue>
    </source>
</reference>
<dbReference type="AlphaFoldDB" id="A0A8K1GKA5"/>